<protein>
    <submittedName>
        <fullName evidence="2">Uncharacterized protein</fullName>
    </submittedName>
</protein>
<name>A0A1Y3EDR4_9BILA</name>
<dbReference type="AlphaFoldDB" id="A0A1Y3EDR4"/>
<dbReference type="EMBL" id="LVZM01015467">
    <property type="protein sequence ID" value="OUC43303.1"/>
    <property type="molecule type" value="Genomic_DNA"/>
</dbReference>
<dbReference type="Proteomes" id="UP000243006">
    <property type="component" value="Unassembled WGS sequence"/>
</dbReference>
<keyword evidence="1" id="KW-0472">Membrane</keyword>
<evidence type="ECO:0000256" key="1">
    <source>
        <dbReference type="SAM" id="Phobius"/>
    </source>
</evidence>
<reference evidence="2 3" key="1">
    <citation type="submission" date="2015-04" db="EMBL/GenBank/DDBJ databases">
        <title>Draft genome of the roundworm Trichinella nativa.</title>
        <authorList>
            <person name="Mitreva M."/>
        </authorList>
    </citation>
    <scope>NUCLEOTIDE SEQUENCE [LARGE SCALE GENOMIC DNA]</scope>
    <source>
        <strain evidence="2 3">ISS45</strain>
    </source>
</reference>
<keyword evidence="1" id="KW-0812">Transmembrane</keyword>
<comment type="caution">
    <text evidence="2">The sequence shown here is derived from an EMBL/GenBank/DDBJ whole genome shotgun (WGS) entry which is preliminary data.</text>
</comment>
<evidence type="ECO:0000313" key="3">
    <source>
        <dbReference type="Proteomes" id="UP000243006"/>
    </source>
</evidence>
<feature type="transmembrane region" description="Helical" evidence="1">
    <location>
        <begin position="76"/>
        <end position="95"/>
    </location>
</feature>
<organism evidence="2 3">
    <name type="scientific">Trichinella nativa</name>
    <dbReference type="NCBI Taxonomy" id="6335"/>
    <lineage>
        <taxon>Eukaryota</taxon>
        <taxon>Metazoa</taxon>
        <taxon>Ecdysozoa</taxon>
        <taxon>Nematoda</taxon>
        <taxon>Enoplea</taxon>
        <taxon>Dorylaimia</taxon>
        <taxon>Trichinellida</taxon>
        <taxon>Trichinellidae</taxon>
        <taxon>Trichinella</taxon>
    </lineage>
</organism>
<evidence type="ECO:0000313" key="2">
    <source>
        <dbReference type="EMBL" id="OUC43303.1"/>
    </source>
</evidence>
<proteinExistence type="predicted"/>
<keyword evidence="1" id="KW-1133">Transmembrane helix</keyword>
<accession>A0A1Y3EDR4</accession>
<gene>
    <name evidence="2" type="ORF">D917_02573</name>
</gene>
<sequence length="96" mass="11008">MLPGQRSRFACNACKFSSKLTLLDKSTSENSFSSFSLGNTHIVASFVRSFNANISNQVNNRNCFDDYHKASYKYALYMYICMICYSYSYSIVILMN</sequence>